<proteinExistence type="predicted"/>
<name>A0A077Z9C6_TRITR</name>
<reference evidence="1" key="1">
    <citation type="submission" date="2014-01" db="EMBL/GenBank/DDBJ databases">
        <authorList>
            <person name="Aslett M."/>
        </authorList>
    </citation>
    <scope>NUCLEOTIDE SEQUENCE</scope>
</reference>
<organism evidence="1 2">
    <name type="scientific">Trichuris trichiura</name>
    <name type="common">Whipworm</name>
    <name type="synonym">Trichocephalus trichiurus</name>
    <dbReference type="NCBI Taxonomy" id="36087"/>
    <lineage>
        <taxon>Eukaryota</taxon>
        <taxon>Metazoa</taxon>
        <taxon>Ecdysozoa</taxon>
        <taxon>Nematoda</taxon>
        <taxon>Enoplea</taxon>
        <taxon>Dorylaimia</taxon>
        <taxon>Trichinellida</taxon>
        <taxon>Trichuridae</taxon>
        <taxon>Trichuris</taxon>
    </lineage>
</organism>
<dbReference type="EMBL" id="HG806083">
    <property type="protein sequence ID" value="CDW56821.1"/>
    <property type="molecule type" value="Genomic_DNA"/>
</dbReference>
<protein>
    <submittedName>
        <fullName evidence="1">Uncharacterized protein</fullName>
    </submittedName>
</protein>
<evidence type="ECO:0000313" key="2">
    <source>
        <dbReference type="Proteomes" id="UP000030665"/>
    </source>
</evidence>
<evidence type="ECO:0000313" key="1">
    <source>
        <dbReference type="EMBL" id="CDW56821.1"/>
    </source>
</evidence>
<reference evidence="1" key="2">
    <citation type="submission" date="2014-03" db="EMBL/GenBank/DDBJ databases">
        <title>The whipworm genome and dual-species transcriptomics of an intimate host-pathogen interaction.</title>
        <authorList>
            <person name="Foth B.J."/>
            <person name="Tsai I.J."/>
            <person name="Reid A.J."/>
            <person name="Bancroft A.J."/>
            <person name="Nichol S."/>
            <person name="Tracey A."/>
            <person name="Holroyd N."/>
            <person name="Cotton J.A."/>
            <person name="Stanley E.J."/>
            <person name="Zarowiecki M."/>
            <person name="Liu J.Z."/>
            <person name="Huckvale T."/>
            <person name="Cooper P.J."/>
            <person name="Grencis R.K."/>
            <person name="Berriman M."/>
        </authorList>
    </citation>
    <scope>NUCLEOTIDE SEQUENCE [LARGE SCALE GENOMIC DNA]</scope>
</reference>
<gene>
    <name evidence="1" type="ORF">TTRE_0000510301</name>
</gene>
<dbReference type="Proteomes" id="UP000030665">
    <property type="component" value="Unassembled WGS sequence"/>
</dbReference>
<accession>A0A077Z9C6</accession>
<dbReference type="AlphaFoldDB" id="A0A077Z9C6"/>
<sequence length="114" mass="12581">MKISRVISQVYSAVPVSTEVEDGPGRQSIELRRNGLAKPMLPLYLLYDILEIEDPKLGDVVVEVWSCGAVVLKAALEASCHRDISVAMISQQRCAIISGSLDNGFQAERYEDEE</sequence>
<keyword evidence="2" id="KW-1185">Reference proteome</keyword>